<evidence type="ECO:0000313" key="1">
    <source>
        <dbReference type="EMBL" id="KAH7163278.1"/>
    </source>
</evidence>
<organism evidence="1 2">
    <name type="scientific">Dactylonectria estremocensis</name>
    <dbReference type="NCBI Taxonomy" id="1079267"/>
    <lineage>
        <taxon>Eukaryota</taxon>
        <taxon>Fungi</taxon>
        <taxon>Dikarya</taxon>
        <taxon>Ascomycota</taxon>
        <taxon>Pezizomycotina</taxon>
        <taxon>Sordariomycetes</taxon>
        <taxon>Hypocreomycetidae</taxon>
        <taxon>Hypocreales</taxon>
        <taxon>Nectriaceae</taxon>
        <taxon>Dactylonectria</taxon>
    </lineage>
</organism>
<proteinExistence type="predicted"/>
<dbReference type="Proteomes" id="UP000717696">
    <property type="component" value="Unassembled WGS sequence"/>
</dbReference>
<reference evidence="1" key="1">
    <citation type="journal article" date="2021" name="Nat. Commun.">
        <title>Genetic determinants of endophytism in the Arabidopsis root mycobiome.</title>
        <authorList>
            <person name="Mesny F."/>
            <person name="Miyauchi S."/>
            <person name="Thiergart T."/>
            <person name="Pickel B."/>
            <person name="Atanasova L."/>
            <person name="Karlsson M."/>
            <person name="Huettel B."/>
            <person name="Barry K.W."/>
            <person name="Haridas S."/>
            <person name="Chen C."/>
            <person name="Bauer D."/>
            <person name="Andreopoulos W."/>
            <person name="Pangilinan J."/>
            <person name="LaButti K."/>
            <person name="Riley R."/>
            <person name="Lipzen A."/>
            <person name="Clum A."/>
            <person name="Drula E."/>
            <person name="Henrissat B."/>
            <person name="Kohler A."/>
            <person name="Grigoriev I.V."/>
            <person name="Martin F.M."/>
            <person name="Hacquard S."/>
        </authorList>
    </citation>
    <scope>NUCLEOTIDE SEQUENCE</scope>
    <source>
        <strain evidence="1">MPI-CAGE-AT-0021</strain>
    </source>
</reference>
<name>A0A9P9FLV8_9HYPO</name>
<dbReference type="EMBL" id="JAGMUU010000001">
    <property type="protein sequence ID" value="KAH7163278.1"/>
    <property type="molecule type" value="Genomic_DNA"/>
</dbReference>
<gene>
    <name evidence="1" type="ORF">B0J13DRAFT_538259</name>
</gene>
<dbReference type="AlphaFoldDB" id="A0A9P9FLV8"/>
<keyword evidence="2" id="KW-1185">Reference proteome</keyword>
<accession>A0A9P9FLV8</accession>
<sequence>MVTPSLIGATRAIMSATRMVIAVSQGLLCRHCGTMAHYSQVRCTMTNCDWARQCETECRTSEAHDDGALEV</sequence>
<comment type="caution">
    <text evidence="1">The sequence shown here is derived from an EMBL/GenBank/DDBJ whole genome shotgun (WGS) entry which is preliminary data.</text>
</comment>
<evidence type="ECO:0000313" key="2">
    <source>
        <dbReference type="Proteomes" id="UP000717696"/>
    </source>
</evidence>
<protein>
    <submittedName>
        <fullName evidence="1">Uncharacterized protein</fullName>
    </submittedName>
</protein>